<evidence type="ECO:0000313" key="4">
    <source>
        <dbReference type="Proteomes" id="UP000663829"/>
    </source>
</evidence>
<dbReference type="Proteomes" id="UP000663829">
    <property type="component" value="Unassembled WGS sequence"/>
</dbReference>
<dbReference type="Proteomes" id="UP000681722">
    <property type="component" value="Unassembled WGS sequence"/>
</dbReference>
<evidence type="ECO:0000313" key="2">
    <source>
        <dbReference type="EMBL" id="CAF1516860.1"/>
    </source>
</evidence>
<dbReference type="EMBL" id="CAJOBC010089085">
    <property type="protein sequence ID" value="CAF4376709.1"/>
    <property type="molecule type" value="Genomic_DNA"/>
</dbReference>
<dbReference type="AlphaFoldDB" id="A0A815UJK7"/>
<keyword evidence="4" id="KW-1185">Reference proteome</keyword>
<reference evidence="2" key="1">
    <citation type="submission" date="2021-02" db="EMBL/GenBank/DDBJ databases">
        <authorList>
            <person name="Nowell W R."/>
        </authorList>
    </citation>
    <scope>NUCLEOTIDE SEQUENCE</scope>
</reference>
<feature type="non-terminal residue" evidence="2">
    <location>
        <position position="1"/>
    </location>
</feature>
<dbReference type="OrthoDB" id="3039988at2759"/>
<evidence type="ECO:0000313" key="3">
    <source>
        <dbReference type="EMBL" id="CAF4376709.1"/>
    </source>
</evidence>
<feature type="region of interest" description="Disordered" evidence="1">
    <location>
        <begin position="15"/>
        <end position="45"/>
    </location>
</feature>
<name>A0A815UJK7_9BILA</name>
<evidence type="ECO:0000256" key="1">
    <source>
        <dbReference type="SAM" id="MobiDB-lite"/>
    </source>
</evidence>
<sequence length="87" mass="9891">TVIIIKCVSSTTISRTTETGKEDGHVSSSDSDDINDKSHGELQNADCQLEHQPLDPRCDVIRRYRTDLNKAVKMAIQERKLHRQEMP</sequence>
<proteinExistence type="predicted"/>
<gene>
    <name evidence="2" type="ORF">GPM918_LOCUS37368</name>
    <name evidence="3" type="ORF">SRO942_LOCUS38132</name>
</gene>
<comment type="caution">
    <text evidence="2">The sequence shown here is derived from an EMBL/GenBank/DDBJ whole genome shotgun (WGS) entry which is preliminary data.</text>
</comment>
<protein>
    <submittedName>
        <fullName evidence="2">Uncharacterized protein</fullName>
    </submittedName>
</protein>
<organism evidence="2 4">
    <name type="scientific">Didymodactylos carnosus</name>
    <dbReference type="NCBI Taxonomy" id="1234261"/>
    <lineage>
        <taxon>Eukaryota</taxon>
        <taxon>Metazoa</taxon>
        <taxon>Spiralia</taxon>
        <taxon>Gnathifera</taxon>
        <taxon>Rotifera</taxon>
        <taxon>Eurotatoria</taxon>
        <taxon>Bdelloidea</taxon>
        <taxon>Philodinida</taxon>
        <taxon>Philodinidae</taxon>
        <taxon>Didymodactylos</taxon>
    </lineage>
</organism>
<accession>A0A815UJK7</accession>
<dbReference type="EMBL" id="CAJNOQ010023536">
    <property type="protein sequence ID" value="CAF1516860.1"/>
    <property type="molecule type" value="Genomic_DNA"/>
</dbReference>